<protein>
    <recommendedName>
        <fullName evidence="6 15">Anthranilate synthase component 1</fullName>
        <ecNumber evidence="5 15">4.1.3.27</ecNumber>
    </recommendedName>
</protein>
<dbReference type="NCBIfam" id="TIGR00564">
    <property type="entry name" value="trpE_most"/>
    <property type="match status" value="1"/>
</dbReference>
<dbReference type="PRINTS" id="PR00095">
    <property type="entry name" value="ANTSNTHASEI"/>
</dbReference>
<dbReference type="InterPro" id="IPR015890">
    <property type="entry name" value="Chorismate_C"/>
</dbReference>
<keyword evidence="11 15" id="KW-0057">Aromatic amino acid biosynthesis</keyword>
<evidence type="ECO:0000256" key="7">
    <source>
        <dbReference type="ARBA" id="ARBA00022605"/>
    </source>
</evidence>
<dbReference type="EC" id="4.1.3.27" evidence="5 15"/>
<evidence type="ECO:0000256" key="4">
    <source>
        <dbReference type="ARBA" id="ARBA00011575"/>
    </source>
</evidence>
<feature type="domain" description="Chorismate-utilising enzyme C-terminal" evidence="16">
    <location>
        <begin position="227"/>
        <end position="480"/>
    </location>
</feature>
<keyword evidence="10 15" id="KW-0460">Magnesium</keyword>
<accession>A0A0A2VBD2</accession>
<dbReference type="STRING" id="1385513.N780_17035"/>
<reference evidence="18 19" key="1">
    <citation type="submission" date="2013-08" db="EMBL/GenBank/DDBJ databases">
        <title>Genome of Pontibacillus chungwhensis.</title>
        <authorList>
            <person name="Wang Q."/>
            <person name="Wang G."/>
        </authorList>
    </citation>
    <scope>NUCLEOTIDE SEQUENCE [LARGE SCALE GENOMIC DNA]</scope>
    <source>
        <strain evidence="18 19">BH030062</strain>
    </source>
</reference>
<keyword evidence="19" id="KW-1185">Reference proteome</keyword>
<evidence type="ECO:0000313" key="19">
    <source>
        <dbReference type="Proteomes" id="UP000030153"/>
    </source>
</evidence>
<dbReference type="Proteomes" id="UP000030153">
    <property type="component" value="Unassembled WGS sequence"/>
</dbReference>
<comment type="cofactor">
    <cofactor evidence="1 15">
        <name>Mg(2+)</name>
        <dbReference type="ChEBI" id="CHEBI:18420"/>
    </cofactor>
</comment>
<comment type="function">
    <text evidence="13 15">Part of a heterotetrameric complex that catalyzes the two-step biosynthesis of anthranilate, an intermediate in the biosynthesis of L-tryptophan. In the first step, the glutamine-binding beta subunit (TrpG) of anthranilate synthase (AS) provides the glutamine amidotransferase activity which generates ammonia as a substrate that, along with chorismate, is used in the second step, catalyzed by the large alpha subunit of AS (TrpE) to produce anthranilate. In the absence of TrpG, TrpE can synthesize anthranilate directly from chorismate and high concentrations of ammonia.</text>
</comment>
<evidence type="ECO:0000256" key="6">
    <source>
        <dbReference type="ARBA" id="ARBA00020653"/>
    </source>
</evidence>
<proteinExistence type="inferred from homology"/>
<keyword evidence="7 15" id="KW-0028">Amino-acid biosynthesis</keyword>
<comment type="similarity">
    <text evidence="3 15">Belongs to the anthranilate synthase component I family.</text>
</comment>
<dbReference type="GO" id="GO:0000162">
    <property type="term" value="P:L-tryptophan biosynthetic process"/>
    <property type="evidence" value="ECO:0007669"/>
    <property type="project" value="UniProtKB-UniPathway"/>
</dbReference>
<dbReference type="InterPro" id="IPR005801">
    <property type="entry name" value="ADC_synthase"/>
</dbReference>
<keyword evidence="8 15" id="KW-0479">Metal-binding</keyword>
<dbReference type="Pfam" id="PF00425">
    <property type="entry name" value="Chorismate_bind"/>
    <property type="match status" value="1"/>
</dbReference>
<dbReference type="Gene3D" id="3.60.120.10">
    <property type="entry name" value="Anthranilate synthase"/>
    <property type="match status" value="1"/>
</dbReference>
<evidence type="ECO:0000256" key="3">
    <source>
        <dbReference type="ARBA" id="ARBA00009562"/>
    </source>
</evidence>
<dbReference type="InterPro" id="IPR019999">
    <property type="entry name" value="Anth_synth_I-like"/>
</dbReference>
<comment type="catalytic activity">
    <reaction evidence="14 15">
        <text>chorismate + L-glutamine = anthranilate + pyruvate + L-glutamate + H(+)</text>
        <dbReference type="Rhea" id="RHEA:21732"/>
        <dbReference type="ChEBI" id="CHEBI:15361"/>
        <dbReference type="ChEBI" id="CHEBI:15378"/>
        <dbReference type="ChEBI" id="CHEBI:16567"/>
        <dbReference type="ChEBI" id="CHEBI:29748"/>
        <dbReference type="ChEBI" id="CHEBI:29985"/>
        <dbReference type="ChEBI" id="CHEBI:58359"/>
        <dbReference type="EC" id="4.1.3.27"/>
    </reaction>
</comment>
<keyword evidence="9 15" id="KW-0822">Tryptophan biosynthesis</keyword>
<dbReference type="InterPro" id="IPR006805">
    <property type="entry name" value="Anth_synth_I_N"/>
</dbReference>
<dbReference type="EMBL" id="AVBG01000008">
    <property type="protein sequence ID" value="KGP90985.1"/>
    <property type="molecule type" value="Genomic_DNA"/>
</dbReference>
<evidence type="ECO:0000259" key="17">
    <source>
        <dbReference type="Pfam" id="PF04715"/>
    </source>
</evidence>
<comment type="caution">
    <text evidence="18">The sequence shown here is derived from an EMBL/GenBank/DDBJ whole genome shotgun (WGS) entry which is preliminary data.</text>
</comment>
<evidence type="ECO:0000256" key="1">
    <source>
        <dbReference type="ARBA" id="ARBA00001946"/>
    </source>
</evidence>
<evidence type="ECO:0000256" key="9">
    <source>
        <dbReference type="ARBA" id="ARBA00022822"/>
    </source>
</evidence>
<evidence type="ECO:0000256" key="8">
    <source>
        <dbReference type="ARBA" id="ARBA00022723"/>
    </source>
</evidence>
<gene>
    <name evidence="15" type="primary">trpE</name>
    <name evidence="18" type="ORF">N780_17035</name>
</gene>
<dbReference type="PANTHER" id="PTHR11236:SF48">
    <property type="entry name" value="ISOCHORISMATE SYNTHASE MENF"/>
    <property type="match status" value="1"/>
</dbReference>
<dbReference type="eggNOG" id="COG0147">
    <property type="taxonomic scope" value="Bacteria"/>
</dbReference>
<evidence type="ECO:0000256" key="13">
    <source>
        <dbReference type="ARBA" id="ARBA00025634"/>
    </source>
</evidence>
<dbReference type="UniPathway" id="UPA00035">
    <property type="reaction ID" value="UER00040"/>
</dbReference>
<comment type="subunit">
    <text evidence="4 15">Heterotetramer consisting of two non-identical subunits: a beta subunit (TrpG) and a large alpha subunit (TrpE).</text>
</comment>
<comment type="pathway">
    <text evidence="2 15">Amino-acid biosynthesis; L-tryptophan biosynthesis; L-tryptophan from chorismate: step 1/5.</text>
</comment>
<evidence type="ECO:0000256" key="11">
    <source>
        <dbReference type="ARBA" id="ARBA00023141"/>
    </source>
</evidence>
<organism evidence="18 19">
    <name type="scientific">Pontibacillus chungwhensis BH030062</name>
    <dbReference type="NCBI Taxonomy" id="1385513"/>
    <lineage>
        <taxon>Bacteria</taxon>
        <taxon>Bacillati</taxon>
        <taxon>Bacillota</taxon>
        <taxon>Bacilli</taxon>
        <taxon>Bacillales</taxon>
        <taxon>Bacillaceae</taxon>
        <taxon>Pontibacillus</taxon>
    </lineage>
</organism>
<dbReference type="GO" id="GO:0004049">
    <property type="term" value="F:anthranilate synthase activity"/>
    <property type="evidence" value="ECO:0007669"/>
    <property type="project" value="UniProtKB-EC"/>
</dbReference>
<evidence type="ECO:0000256" key="2">
    <source>
        <dbReference type="ARBA" id="ARBA00004873"/>
    </source>
</evidence>
<name>A0A0A2VBD2_9BACI</name>
<evidence type="ECO:0000256" key="5">
    <source>
        <dbReference type="ARBA" id="ARBA00012266"/>
    </source>
</evidence>
<evidence type="ECO:0000256" key="10">
    <source>
        <dbReference type="ARBA" id="ARBA00022842"/>
    </source>
</evidence>
<dbReference type="GO" id="GO:0046872">
    <property type="term" value="F:metal ion binding"/>
    <property type="evidence" value="ECO:0007669"/>
    <property type="project" value="UniProtKB-KW"/>
</dbReference>
<dbReference type="OrthoDB" id="9803598at2"/>
<feature type="domain" description="Anthranilate synthase component I N-terminal" evidence="17">
    <location>
        <begin position="26"/>
        <end position="165"/>
    </location>
</feature>
<evidence type="ECO:0000313" key="18">
    <source>
        <dbReference type="EMBL" id="KGP90985.1"/>
    </source>
</evidence>
<dbReference type="RefSeq" id="WP_036783914.1">
    <property type="nucleotide sequence ID" value="NZ_AVBG01000008.1"/>
</dbReference>
<evidence type="ECO:0000256" key="12">
    <source>
        <dbReference type="ARBA" id="ARBA00023239"/>
    </source>
</evidence>
<evidence type="ECO:0000259" key="16">
    <source>
        <dbReference type="Pfam" id="PF00425"/>
    </source>
</evidence>
<evidence type="ECO:0000256" key="14">
    <source>
        <dbReference type="ARBA" id="ARBA00047683"/>
    </source>
</evidence>
<dbReference type="PANTHER" id="PTHR11236">
    <property type="entry name" value="AMINOBENZOATE/ANTHRANILATE SYNTHASE"/>
    <property type="match status" value="1"/>
</dbReference>
<sequence>MKDILQFLQESSTHKTVPVTYQCYSDTVTPIQMYERLREEAVYLLESGDHTSSWSRYSFIGLHPFITMTETNGRISFYDEDRQETTEADSLQDGFDQVFDRLQVKLPDVPLPFHGGGVGFVSYDAISDMEKIPAPLYDDLNMPHYHFLFCRTLLAYDHKSNELTLVRFVRNEGDDEDTLRQKYDEAVNTVNELLSKLSSTQEAQPFLAFHNHSKANSLEGVETNYEKSKYKEDVEKIKEYIRAGDIFQSVLSQRFSKKVSVDGLQLYRVLRHVNPSPYMFYINYQDYELIGSSPERLIQVADDEIEIHPIAGTRKRGETEEEDDALAEDLLQDEKERSEHYMLVDLARNDVGRVASFGTVRTPVLSEIMKFSRVMHMISKVTGHLSPGTHPIEAFQSAFPAGTLSGAPKIRAMEILQELEPTARNVYGGGVVYFGFDGNLDSCIAIRTILLKDQMAHVQAGAGVVADSDPEKEWQETVNKASALLQTIDQAEELFGTKSHEEETNYA</sequence>
<dbReference type="InterPro" id="IPR005256">
    <property type="entry name" value="Anth_synth_I_PabB"/>
</dbReference>
<keyword evidence="12 15" id="KW-0456">Lyase</keyword>
<dbReference type="SUPFAM" id="SSF56322">
    <property type="entry name" value="ADC synthase"/>
    <property type="match status" value="1"/>
</dbReference>
<evidence type="ECO:0000256" key="15">
    <source>
        <dbReference type="RuleBase" id="RU364045"/>
    </source>
</evidence>
<dbReference type="Pfam" id="PF04715">
    <property type="entry name" value="Anth_synt_I_N"/>
    <property type="match status" value="1"/>
</dbReference>
<dbReference type="AlphaFoldDB" id="A0A0A2VBD2"/>